<dbReference type="GO" id="GO:0005085">
    <property type="term" value="F:guanyl-nucleotide exchange factor activity"/>
    <property type="evidence" value="ECO:0007669"/>
    <property type="project" value="UniProtKB-KW"/>
</dbReference>
<dbReference type="CDD" id="cd04301">
    <property type="entry name" value="NAT_SF"/>
    <property type="match status" value="1"/>
</dbReference>
<dbReference type="Gene3D" id="3.40.630.30">
    <property type="match status" value="1"/>
</dbReference>
<dbReference type="GO" id="GO:0004059">
    <property type="term" value="F:aralkylamine N-acetyltransferase activity"/>
    <property type="evidence" value="ECO:0007669"/>
    <property type="project" value="TreeGrafter"/>
</dbReference>
<dbReference type="Gene3D" id="2.170.150.10">
    <property type="entry name" value="Metal Binding Protein, Guanine Nucleotide Exchange Factor, Chain A"/>
    <property type="match status" value="1"/>
</dbReference>
<dbReference type="GO" id="GO:0015031">
    <property type="term" value="P:protein transport"/>
    <property type="evidence" value="ECO:0007669"/>
    <property type="project" value="UniProtKB-KW"/>
</dbReference>
<dbReference type="PROSITE" id="PS51796">
    <property type="entry name" value="MSS4"/>
    <property type="match status" value="1"/>
</dbReference>
<evidence type="ECO:0000256" key="2">
    <source>
        <dbReference type="ARBA" id="ARBA00022658"/>
    </source>
</evidence>
<evidence type="ECO:0000256" key="1">
    <source>
        <dbReference type="ARBA" id="ARBA00022448"/>
    </source>
</evidence>
<dbReference type="InterPro" id="IPR011057">
    <property type="entry name" value="Mss4-like_sf"/>
</dbReference>
<dbReference type="Proteomes" id="UP001063166">
    <property type="component" value="Unassembled WGS sequence"/>
</dbReference>
<dbReference type="InterPro" id="IPR011323">
    <property type="entry name" value="Mss4/transl-control_tumour"/>
</dbReference>
<dbReference type="PROSITE" id="PS51186">
    <property type="entry name" value="GNAT"/>
    <property type="match status" value="1"/>
</dbReference>
<evidence type="ECO:0000313" key="7">
    <source>
        <dbReference type="EMBL" id="GLB41012.1"/>
    </source>
</evidence>
<dbReference type="SUPFAM" id="SSF51316">
    <property type="entry name" value="Mss4-like"/>
    <property type="match status" value="1"/>
</dbReference>
<comment type="caution">
    <text evidence="7">The sequence shown here is derived from an EMBL/GenBank/DDBJ whole genome shotgun (WGS) entry which is preliminary data.</text>
</comment>
<evidence type="ECO:0000313" key="8">
    <source>
        <dbReference type="Proteomes" id="UP001063166"/>
    </source>
</evidence>
<evidence type="ECO:0000259" key="6">
    <source>
        <dbReference type="PROSITE" id="PS51186"/>
    </source>
</evidence>
<dbReference type="Pfam" id="PF13508">
    <property type="entry name" value="Acetyltransf_7"/>
    <property type="match status" value="1"/>
</dbReference>
<dbReference type="OrthoDB" id="30840at2759"/>
<dbReference type="AlphaFoldDB" id="A0A9P3PTE6"/>
<dbReference type="InterPro" id="IPR016181">
    <property type="entry name" value="Acyl_CoA_acyltransferase"/>
</dbReference>
<evidence type="ECO:0000256" key="5">
    <source>
        <dbReference type="ARBA" id="ARBA00023315"/>
    </source>
</evidence>
<name>A0A9P3PTE6_LYOSH</name>
<dbReference type="PANTHER" id="PTHR10908">
    <property type="entry name" value="SEROTONIN N-ACETYLTRANSFERASE"/>
    <property type="match status" value="1"/>
</dbReference>
<reference evidence="7" key="1">
    <citation type="submission" date="2022-07" db="EMBL/GenBank/DDBJ databases">
        <title>The genome of Lyophyllum shimeji provides insight into the initial evolution of ectomycorrhizal fungal genome.</title>
        <authorList>
            <person name="Kobayashi Y."/>
            <person name="Shibata T."/>
            <person name="Hirakawa H."/>
            <person name="Shigenobu S."/>
            <person name="Nishiyama T."/>
            <person name="Yamada A."/>
            <person name="Hasebe M."/>
            <person name="Kawaguchi M."/>
        </authorList>
    </citation>
    <scope>NUCLEOTIDE SEQUENCE</scope>
    <source>
        <strain evidence="7">AT787</strain>
    </source>
</reference>
<dbReference type="SUPFAM" id="SSF55729">
    <property type="entry name" value="Acyl-CoA N-acyltransferases (Nat)"/>
    <property type="match status" value="1"/>
</dbReference>
<accession>A0A9P3PTE6</accession>
<keyword evidence="3" id="KW-0808">Transferase</keyword>
<feature type="domain" description="N-acetyltransferase" evidence="6">
    <location>
        <begin position="7"/>
        <end position="175"/>
    </location>
</feature>
<proteinExistence type="predicted"/>
<protein>
    <submittedName>
        <fullName evidence="7">Acetyltransferase (GNAT) domain containing protein</fullName>
    </submittedName>
</protein>
<dbReference type="GO" id="GO:0005737">
    <property type="term" value="C:cytoplasm"/>
    <property type="evidence" value="ECO:0007669"/>
    <property type="project" value="TreeGrafter"/>
</dbReference>
<keyword evidence="1" id="KW-0813">Transport</keyword>
<dbReference type="InterPro" id="IPR000182">
    <property type="entry name" value="GNAT_dom"/>
</dbReference>
<dbReference type="PANTHER" id="PTHR10908:SF0">
    <property type="entry name" value="SEROTONIN N-ACETYLTRANSFERASE"/>
    <property type="match status" value="1"/>
</dbReference>
<keyword evidence="5" id="KW-0012">Acyltransferase</keyword>
<keyword evidence="4" id="KW-0653">Protein transport</keyword>
<dbReference type="EMBL" id="BRPK01000009">
    <property type="protein sequence ID" value="GLB41012.1"/>
    <property type="molecule type" value="Genomic_DNA"/>
</dbReference>
<dbReference type="InterPro" id="IPR051635">
    <property type="entry name" value="SNAT-like"/>
</dbReference>
<organism evidence="7 8">
    <name type="scientific">Lyophyllum shimeji</name>
    <name type="common">Hon-shimeji</name>
    <name type="synonym">Tricholoma shimeji</name>
    <dbReference type="NCBI Taxonomy" id="47721"/>
    <lineage>
        <taxon>Eukaryota</taxon>
        <taxon>Fungi</taxon>
        <taxon>Dikarya</taxon>
        <taxon>Basidiomycota</taxon>
        <taxon>Agaricomycotina</taxon>
        <taxon>Agaricomycetes</taxon>
        <taxon>Agaricomycetidae</taxon>
        <taxon>Agaricales</taxon>
        <taxon>Tricholomatineae</taxon>
        <taxon>Lyophyllaceae</taxon>
        <taxon>Lyophyllum</taxon>
    </lineage>
</organism>
<evidence type="ECO:0000256" key="3">
    <source>
        <dbReference type="ARBA" id="ARBA00022679"/>
    </source>
</evidence>
<dbReference type="InterPro" id="IPR007515">
    <property type="entry name" value="Mss4"/>
</dbReference>
<keyword evidence="8" id="KW-1185">Reference proteome</keyword>
<sequence length="352" mass="38994">MADHPSIIYDWLSPDDIPAAMTIELQGFPVDEAASLETFKYRQSNAGDLFLGAYLTHEDSRDRELVGYVCSTLSPAESLTHESMSTHVPLSASVCLHSVCVSPSHRRKKIGVNLLKEYISRLEAARKDGRPYQRILLITHEPLRQFYEQAGFEWLGKSSVVHGSKPWYEMRKVLGSSTAQPIREELPEPRQIPAGVWDALQHSTKARPLGRAHNSFPGGILDLVEPHTAKQGVSVNKFDLLCPRPACGSIILKRGVAEWVERASVVMEPPSVAAKTILPPLPAPPATCQWWLITPSPMQFENIGFSRPVQQNPAGPKLKLLACAECDLGPLGWSEEGGREFWLACARVSYRA</sequence>
<evidence type="ECO:0000256" key="4">
    <source>
        <dbReference type="ARBA" id="ARBA00022927"/>
    </source>
</evidence>
<gene>
    <name evidence="7" type="ORF">LshimejAT787_0902270</name>
</gene>
<dbReference type="GO" id="GO:0007264">
    <property type="term" value="P:small GTPase-mediated signal transduction"/>
    <property type="evidence" value="ECO:0007669"/>
    <property type="project" value="InterPro"/>
</dbReference>
<keyword evidence="2" id="KW-0344">Guanine-nucleotide releasing factor</keyword>
<dbReference type="Pfam" id="PF04421">
    <property type="entry name" value="Mss4"/>
    <property type="match status" value="1"/>
</dbReference>